<evidence type="ECO:0000259" key="5">
    <source>
        <dbReference type="Pfam" id="PF07635"/>
    </source>
</evidence>
<dbReference type="PANTHER" id="PTHR35889">
    <property type="entry name" value="CYCLOINULO-OLIGOSACCHARIDE FRUCTANOTRANSFERASE-RELATED"/>
    <property type="match status" value="1"/>
</dbReference>
<evidence type="ECO:0000313" key="6">
    <source>
        <dbReference type="EMBL" id="OWK39738.1"/>
    </source>
</evidence>
<dbReference type="PANTHER" id="PTHR35889:SF3">
    <property type="entry name" value="F-BOX DOMAIN-CONTAINING PROTEIN"/>
    <property type="match status" value="1"/>
</dbReference>
<comment type="caution">
    <text evidence="6">The sequence shown here is derived from an EMBL/GenBank/DDBJ whole genome shotgun (WGS) entry which is preliminary data.</text>
</comment>
<dbReference type="Pfam" id="PF07587">
    <property type="entry name" value="PSD1"/>
    <property type="match status" value="1"/>
</dbReference>
<evidence type="ECO:0000259" key="4">
    <source>
        <dbReference type="Pfam" id="PF07587"/>
    </source>
</evidence>
<proteinExistence type="predicted"/>
<dbReference type="InterPro" id="IPR011444">
    <property type="entry name" value="DUF1549"/>
</dbReference>
<keyword evidence="2" id="KW-0732">Signal</keyword>
<keyword evidence="7" id="KW-1185">Reference proteome</keyword>
<reference evidence="7" key="1">
    <citation type="submission" date="2017-06" db="EMBL/GenBank/DDBJ databases">
        <title>Genome analysis of Fimbriiglobus ruber SP5, the first member of the order Planctomycetales with confirmed chitinolytic capability.</title>
        <authorList>
            <person name="Ravin N.V."/>
            <person name="Rakitin A.L."/>
            <person name="Ivanova A.A."/>
            <person name="Beletsky A.V."/>
            <person name="Kulichevskaya I.S."/>
            <person name="Mardanov A.V."/>
            <person name="Dedysh S.N."/>
        </authorList>
    </citation>
    <scope>NUCLEOTIDE SEQUENCE [LARGE SCALE GENOMIC DNA]</scope>
    <source>
        <strain evidence="7">SP5</strain>
    </source>
</reference>
<feature type="coiled-coil region" evidence="1">
    <location>
        <begin position="385"/>
        <end position="412"/>
    </location>
</feature>
<feature type="signal peptide" evidence="2">
    <location>
        <begin position="1"/>
        <end position="21"/>
    </location>
</feature>
<name>A0A225DMG0_9BACT</name>
<dbReference type="GO" id="GO:0009055">
    <property type="term" value="F:electron transfer activity"/>
    <property type="evidence" value="ECO:0007669"/>
    <property type="project" value="InterPro"/>
</dbReference>
<feature type="domain" description="DUF1553" evidence="4">
    <location>
        <begin position="707"/>
        <end position="963"/>
    </location>
</feature>
<dbReference type="Gene3D" id="1.10.760.10">
    <property type="entry name" value="Cytochrome c-like domain"/>
    <property type="match status" value="1"/>
</dbReference>
<dbReference type="InterPro" id="IPR011429">
    <property type="entry name" value="Cyt_c_Planctomycete-type"/>
</dbReference>
<evidence type="ECO:0000259" key="3">
    <source>
        <dbReference type="Pfam" id="PF07583"/>
    </source>
</evidence>
<evidence type="ECO:0000256" key="1">
    <source>
        <dbReference type="SAM" id="Coils"/>
    </source>
</evidence>
<gene>
    <name evidence="6" type="ORF">FRUB_05628</name>
</gene>
<dbReference type="RefSeq" id="WP_088256604.1">
    <property type="nucleotide sequence ID" value="NZ_NIDE01000009.1"/>
</dbReference>
<dbReference type="AlphaFoldDB" id="A0A225DMG0"/>
<dbReference type="SUPFAM" id="SSF46626">
    <property type="entry name" value="Cytochrome c"/>
    <property type="match status" value="1"/>
</dbReference>
<keyword evidence="1" id="KW-0175">Coiled coil</keyword>
<dbReference type="Pfam" id="PF07635">
    <property type="entry name" value="PSCyt1"/>
    <property type="match status" value="1"/>
</dbReference>
<dbReference type="InterPro" id="IPR022655">
    <property type="entry name" value="DUF1553"/>
</dbReference>
<feature type="domain" description="DUF1549" evidence="3">
    <location>
        <begin position="152"/>
        <end position="358"/>
    </location>
</feature>
<dbReference type="InterPro" id="IPR036909">
    <property type="entry name" value="Cyt_c-like_dom_sf"/>
</dbReference>
<sequence length="1020" mass="111513">MNASRLLIVSLAFAAAAPAWAAEPVAIDFNRQIRPLLSDNCFACHGPDEKTRKAKLRLDTKDGLFAKTDDGKVIVPGLAGQSELFARVSSADADTVMPPPKFGKKLTPDQIKLLKTWIDQGANWSAHWAFGPLPRDVVVPAVSTPGAIVRNPIDAFVLARLAKEGLKAAPEASKETLIRRVSLDLIGLPPTPEEVAAFVKDASPNAYEKVVDRLLASPHYGERLAMSWLDGARYADSNGYQADYERYMWPWRDWVIRAYNENKPFDQFTIEQLAGDMLPNATPDQKLATGFNRNHRINTEGGIIAEEWRIETVIDRVETTSAVWLGLTAGCARCHDHKYDPLSQKEFYQLFAFFNNVPESGVGAEAPVNHPPLLRTPRPGDEQKLKDMEATVAKAADEVKAQEAKLSDLVAAWAKDAAGEKPAIMWATVKPTKAVSAGNAKLTTRPDQSVFASGPNPATDEYTVTFTANLKTVTAVRVEALPDDKLPAKGPGRYPSGNVVLTDVKVQVDGVDAKLASASADFSQDNYPVSAAIDPDPATGWAIHPRVGEPHDAVFSLATPAKSDKPMTVTVTLAFHSQFPQHAFGRFRLAVTDADNPHSRGGPPAPVLAALNVPADKRTPQQTKALNDYVRANHAKELTRADSALAAAKKIRDDFEKSLPTAMVMAEMPTPRDAYLLVRGQYDKKGEKVSAGLPAMLPPMPKDAPQNRLGFARWLTRPEHPLTARVAVNRFWEKFFGTGLVKTGENFGLQGDAPSHPELLDWLAAEFAYKGWDMKAIQKTIVLSATYRQASAVTPALIERDPENRLHARGPRFRLPAELVRDNALAVAGLLVDKVGGPSVRPYQPQGVWDETNFYGNLRNYKPDTGDGLYRRSMYTIWKRTAAPPTMLLFDSPSREVCTVKRGRTNTPLQALALLNEVTFVEAARALGEQAMAAGDTPDARLTYAFRRATSRAPTVDELKVLRAGFDRRLAAFRKTPDAAKKLLAVGTHKSDAKLDAAELAAYTMAASVILNLDETVTKE</sequence>
<evidence type="ECO:0000313" key="7">
    <source>
        <dbReference type="Proteomes" id="UP000214646"/>
    </source>
</evidence>
<feature type="domain" description="Cytochrome C Planctomycete-type" evidence="5">
    <location>
        <begin position="41"/>
        <end position="100"/>
    </location>
</feature>
<dbReference type="GO" id="GO:0020037">
    <property type="term" value="F:heme binding"/>
    <property type="evidence" value="ECO:0007669"/>
    <property type="project" value="InterPro"/>
</dbReference>
<accession>A0A225DMG0</accession>
<dbReference type="Proteomes" id="UP000214646">
    <property type="component" value="Unassembled WGS sequence"/>
</dbReference>
<evidence type="ECO:0008006" key="8">
    <source>
        <dbReference type="Google" id="ProtNLM"/>
    </source>
</evidence>
<organism evidence="6 7">
    <name type="scientific">Fimbriiglobus ruber</name>
    <dbReference type="NCBI Taxonomy" id="1908690"/>
    <lineage>
        <taxon>Bacteria</taxon>
        <taxon>Pseudomonadati</taxon>
        <taxon>Planctomycetota</taxon>
        <taxon>Planctomycetia</taxon>
        <taxon>Gemmatales</taxon>
        <taxon>Gemmataceae</taxon>
        <taxon>Fimbriiglobus</taxon>
    </lineage>
</organism>
<dbReference type="OrthoDB" id="127107at2"/>
<feature type="chain" id="PRO_5012894983" description="Cytochrome c domain-containing protein" evidence="2">
    <location>
        <begin position="22"/>
        <end position="1020"/>
    </location>
</feature>
<protein>
    <recommendedName>
        <fullName evidence="8">Cytochrome c domain-containing protein</fullName>
    </recommendedName>
</protein>
<evidence type="ECO:0000256" key="2">
    <source>
        <dbReference type="SAM" id="SignalP"/>
    </source>
</evidence>
<dbReference type="EMBL" id="NIDE01000009">
    <property type="protein sequence ID" value="OWK39738.1"/>
    <property type="molecule type" value="Genomic_DNA"/>
</dbReference>
<dbReference type="Pfam" id="PF07583">
    <property type="entry name" value="PSCyt2"/>
    <property type="match status" value="1"/>
</dbReference>